<feature type="domain" description="DUF5717" evidence="2">
    <location>
        <begin position="1"/>
        <end position="876"/>
    </location>
</feature>
<dbReference type="AlphaFoldDB" id="A0A133ZLK1"/>
<evidence type="ECO:0008006" key="5">
    <source>
        <dbReference type="Google" id="ProtNLM"/>
    </source>
</evidence>
<name>A0A133ZLK1_9FIRM</name>
<dbReference type="OrthoDB" id="9758235at2"/>
<gene>
    <name evidence="3" type="ORF">HMPREF1866_01851</name>
</gene>
<protein>
    <recommendedName>
        <fullName evidence="5">DUF5717 domain-containing protein</fullName>
    </recommendedName>
</protein>
<dbReference type="Proteomes" id="UP000070394">
    <property type="component" value="Unassembled WGS sequence"/>
</dbReference>
<evidence type="ECO:0000313" key="4">
    <source>
        <dbReference type="Proteomes" id="UP000070394"/>
    </source>
</evidence>
<evidence type="ECO:0000259" key="2">
    <source>
        <dbReference type="Pfam" id="PF18984"/>
    </source>
</evidence>
<proteinExistence type="predicted"/>
<dbReference type="Pfam" id="PF18984">
    <property type="entry name" value="DUF5717_N"/>
    <property type="match status" value="1"/>
</dbReference>
<feature type="domain" description="DUF5717" evidence="1">
    <location>
        <begin position="880"/>
        <end position="1182"/>
    </location>
</feature>
<dbReference type="RefSeq" id="WP_060931538.1">
    <property type="nucleotide sequence ID" value="NZ_KQ959836.1"/>
</dbReference>
<comment type="caution">
    <text evidence="3">The sequence shown here is derived from an EMBL/GenBank/DDBJ whole genome shotgun (WGS) entry which is preliminary data.</text>
</comment>
<dbReference type="STRING" id="467210.HMPREF1866_01851"/>
<dbReference type="PATRIC" id="fig|467210.3.peg.1832"/>
<dbReference type="InterPro" id="IPR043775">
    <property type="entry name" value="DUF5717_N"/>
</dbReference>
<accession>A0A133ZLK1</accession>
<dbReference type="EMBL" id="LSDA01000102">
    <property type="protein sequence ID" value="KXB56343.1"/>
    <property type="molecule type" value="Genomic_DNA"/>
</dbReference>
<dbReference type="Pfam" id="PF18983">
    <property type="entry name" value="DUF5717"/>
    <property type="match status" value="1"/>
</dbReference>
<organism evidence="3 4">
    <name type="scientific">Lachnoanaerobaculum saburreum</name>
    <dbReference type="NCBI Taxonomy" id="467210"/>
    <lineage>
        <taxon>Bacteria</taxon>
        <taxon>Bacillati</taxon>
        <taxon>Bacillota</taxon>
        <taxon>Clostridia</taxon>
        <taxon>Lachnospirales</taxon>
        <taxon>Lachnospiraceae</taxon>
        <taxon>Lachnoanaerobaculum</taxon>
    </lineage>
</organism>
<sequence length="1185" mass="138854">MRERINRLAKGIIEEELPILVCEPSNIDLPIKVDEAVRFEIEVRSDNKIPLKGVAYSDNIRVKVVDATFGGIKNVLVLEINSKNLNSDEKIEGSITLVTNAGEREIPYIFYIKNTDTVLVLDSLKTVDDFMVIAKEDMSIALAIFMYKDFCSSSFMRDIKLQKLYETLSRGDDFRSNLENFLQAAGNKEAVNFQLENSQLDFASVEEEKTSSIKVYKENWGLLDIDVSTNAGFIKLGKDKIKNEDFVDNVYELEFTIDPNLLDDKKNIANINFKNGLNEKKLEIVINKNLEKEYQREARLFERKQWINYFKLRMEFELSNEKLKKNEILFKMLAVLDRLLVSTYKSLLVKLLKAEIFLMQGDKAGAKSTINSIDSKIKENKHELRDEYLILEYLDTYMYPDVEKIRDLCKLVKDLYKKDHSIIELILILNLDPTLADNPLEKQKFLKRAFELGDRSCILMMEYARLLCKNPHLLSSCGTLEVLALSFGIRNNLISISLSERILEVVRDTKKVNGAILNILISIYNALPSNELLQDICEIFINGNVRKSYVNKWYEKCIEKRLEVDRIYEYFIYSLPERYDAPMPEEVLKYFERINSMAEDFKLRIFENIVEYYPHNSEIYRAYIKRIKIFTIDNAMKLKMDSHLTNIYSGILEEDDIDERLAKIIPFLMNSYDIYVPEDGAKSIIVVYPELNGEKIYELKNKRAYVALYSENAVILIEDEFGNRYYSKDMVVDKIFYMQNLIDRAYEIDENHDMQRLEKLDKIADGVGIDLEDVSLIESAVEEIDIDQRFRNKLMSRLIEYFWKSSKEDDDIDFDLLNKTGTMSLNEENIFMYCDTLMNIGNKLESIEIIKSFGIEHIKKEDLLTLVTKAIEDDVFEQNKILVDIAFTLYKEGVFCDKTLEFIARAYNGRTKDMFDCLKVCVEQNVETYDFEERILIQMLFSNQTSKLDEAFGIYADRKRVTDTIIRAYFTVKSDAFFMNDEETKDAVFEYLEDGLNDVDDIKEFPNIYMLALSKYYSRKEKLNFKQTRLCEMIVKNLCDEDMVFSYFKALAKFVYVDRDILESTFVEYKGEKENIILKSKIFPISDDFFEEEFPNVYKNIFVKYKKIFADEIWEYQVVQNTEGSIKVLANDCVQFNKDEDAKESRFILINDIEDLPEGKDEEMKEKLTEFIYKDELVDNLFALI</sequence>
<keyword evidence="4" id="KW-1185">Reference proteome</keyword>
<evidence type="ECO:0000259" key="1">
    <source>
        <dbReference type="Pfam" id="PF18983"/>
    </source>
</evidence>
<dbReference type="InterPro" id="IPR043774">
    <property type="entry name" value="DUF5717_C"/>
</dbReference>
<evidence type="ECO:0000313" key="3">
    <source>
        <dbReference type="EMBL" id="KXB56343.1"/>
    </source>
</evidence>
<reference evidence="4" key="1">
    <citation type="submission" date="2016-01" db="EMBL/GenBank/DDBJ databases">
        <authorList>
            <person name="Mitreva M."/>
            <person name="Pepin K.H."/>
            <person name="Mihindukulasuriya K.A."/>
            <person name="Fulton R."/>
            <person name="Fronick C."/>
            <person name="O'Laughlin M."/>
            <person name="Miner T."/>
            <person name="Herter B."/>
            <person name="Rosa B.A."/>
            <person name="Cordes M."/>
            <person name="Tomlinson C."/>
            <person name="Wollam A."/>
            <person name="Palsikar V.B."/>
            <person name="Mardis E.R."/>
            <person name="Wilson R.K."/>
        </authorList>
    </citation>
    <scope>NUCLEOTIDE SEQUENCE [LARGE SCALE GENOMIC DNA]</scope>
    <source>
        <strain evidence="4">DNF00896</strain>
    </source>
</reference>